<dbReference type="InterPro" id="IPR017441">
    <property type="entry name" value="Protein_kinase_ATP_BS"/>
</dbReference>
<dbReference type="Ensembl" id="ENSCSAVT00000000485.1">
    <property type="protein sequence ID" value="ENSCSAVP00000000480.1"/>
    <property type="gene ID" value="ENSCSAVG00000000278.1"/>
</dbReference>
<evidence type="ECO:0000256" key="8">
    <source>
        <dbReference type="SAM" id="Coils"/>
    </source>
</evidence>
<evidence type="ECO:0000256" key="5">
    <source>
        <dbReference type="ARBA" id="ARBA00022777"/>
    </source>
</evidence>
<dbReference type="PROSITE" id="PS00108">
    <property type="entry name" value="PROTEIN_KINASE_ST"/>
    <property type="match status" value="1"/>
</dbReference>
<dbReference type="InterPro" id="IPR000719">
    <property type="entry name" value="Prot_kinase_dom"/>
</dbReference>
<dbReference type="PROSITE" id="PS50011">
    <property type="entry name" value="PROTEIN_KINASE_DOM"/>
    <property type="match status" value="1"/>
</dbReference>
<organism evidence="11 12">
    <name type="scientific">Ciona savignyi</name>
    <name type="common">Pacific transparent sea squirt</name>
    <dbReference type="NCBI Taxonomy" id="51511"/>
    <lineage>
        <taxon>Eukaryota</taxon>
        <taxon>Metazoa</taxon>
        <taxon>Chordata</taxon>
        <taxon>Tunicata</taxon>
        <taxon>Ascidiacea</taxon>
        <taxon>Phlebobranchia</taxon>
        <taxon>Cionidae</taxon>
        <taxon>Ciona</taxon>
    </lineage>
</organism>
<dbReference type="InterPro" id="IPR011009">
    <property type="entry name" value="Kinase-like_dom_sf"/>
</dbReference>
<dbReference type="Pfam" id="PF12474">
    <property type="entry name" value="PKK"/>
    <property type="match status" value="2"/>
</dbReference>
<keyword evidence="6 7" id="KW-0067">ATP-binding</keyword>
<dbReference type="Gene3D" id="3.30.200.20">
    <property type="entry name" value="Phosphorylase Kinase, domain 1"/>
    <property type="match status" value="1"/>
</dbReference>
<feature type="region of interest" description="Disordered" evidence="9">
    <location>
        <begin position="458"/>
        <end position="556"/>
    </location>
</feature>
<dbReference type="SUPFAM" id="SSF56112">
    <property type="entry name" value="Protein kinase-like (PK-like)"/>
    <property type="match status" value="1"/>
</dbReference>
<sequence>MSFFKKILKIGQENNKPKLYEHIKRGENPELQWEKISELGDGAFGIVYKARHRVDGRLAAAKIIECKTEEDLEDFAVEINILASCNHKNVVKLLDAFFFEINLWVLIEFCDGGALDSIMIELERGLEEPQIQVVCRETCIALQYLHQNKIIHRDLKAGNILLTMQGEVKLADFGVSALNTRTMQKRDTFIGTPYWMAPEVIMCETFKDTPYNYSADIWSLGVTLIELAQTEPPNHDLNPVRVLLRIAKTDPPTLDIPSKWSKNFSNFIARCLVKDPSKRAKPEELLQHPFLSSTTSPLPLVKLIAESTADVTEELEDSVSWFCRVVILVGVLIYREIAVNGADISYKNLQRFLNSSWNSLFSRITRFIYQDEGSSTPEVNRHSLAASEGSLQRHNSDASALSAQHDTDSIGSGGPSPFHDIEVASVKSVDSKDLKVGTASSPILTKVSVEKVAAKTNGDLSSDIHGSNLSHKSEPNDKLDNNTTVAAKTAEPDNNKPCVQSVEKLSVDRTSERSSVGDNVSEEGDRLSDLPRSTTPHVSLSNHPSVFSVTNPTHPDQSVPILITTESSENTDTEVSCPPPSTETKVVTGTSFHSVNKVPPELAAFNKAEADSKNKVDEALALDMLDEVLSSPLAEEEAKGALPDTESPDSVFNDAVDASVPSEPSEPCESKATDEAGKQVEPSIPIAQDEPSEPLVQDEPSEPVGADVQEVPFEPKRSISSEDTSTKGSTSSDKATNGIVLRKRQNGEAVSHLYLPQAYLYTYTSLNSRHLVLKLPNSSSRTSLLSITSCESITSQRRTLTGTIKGTLNLLLASVYLLLTQHKTMKKTRRYIIDGVEVTSTTTKIIDDLDVDNQKEKRVLRRQELQELRKLQRDEQRQLAALSAKLMSQMEQMTVKFEQEMSRDRKYVVETDQMERAQKSQIEKLEQNQEHSRKDLITSLKKEQDKERKVFFESLKMKQKELKAELDRMPKQQRKEMTRRRKEELELHQRNQEKAFFERQSEKLRMNVREMTDNHKRDIAATEKHCLLQKQDLLRSRECDIWKIEEGHLHERYQTTKQQIKDQFHLQRHQLVLRHDKEQEQMHRHNKRMKEELLSRQQQERVRLPKIQRTEGKARMSMFKRSIRIQSTYEGRTQQSEKDKIKQFTVAETKRQKSERIKLQIKHEAQIKEMDARIEANLRELTQLQNEKRRIVVEHEDLKIKDLDESFQEEVRMWKEQLKPRKKVGRVVGV</sequence>
<feature type="compositionally biased region" description="Low complexity" evidence="9">
    <location>
        <begin position="721"/>
        <end position="736"/>
    </location>
</feature>
<dbReference type="Pfam" id="PF00069">
    <property type="entry name" value="Pkinase"/>
    <property type="match status" value="1"/>
</dbReference>
<feature type="compositionally biased region" description="Basic and acidic residues" evidence="9">
    <location>
        <begin position="668"/>
        <end position="678"/>
    </location>
</feature>
<evidence type="ECO:0000256" key="3">
    <source>
        <dbReference type="ARBA" id="ARBA00022679"/>
    </source>
</evidence>
<evidence type="ECO:0000313" key="11">
    <source>
        <dbReference type="Ensembl" id="ENSCSAVP00000000480.1"/>
    </source>
</evidence>
<keyword evidence="8" id="KW-0175">Coiled coil</keyword>
<dbReference type="FunCoup" id="H2Y582">
    <property type="interactions" value="86"/>
</dbReference>
<reference evidence="11" key="2">
    <citation type="submission" date="2025-08" db="UniProtKB">
        <authorList>
            <consortium name="Ensembl"/>
        </authorList>
    </citation>
    <scope>IDENTIFICATION</scope>
</reference>
<evidence type="ECO:0000256" key="2">
    <source>
        <dbReference type="ARBA" id="ARBA00022553"/>
    </source>
</evidence>
<dbReference type="PROSITE" id="PS00107">
    <property type="entry name" value="PROTEIN_KINASE_ATP"/>
    <property type="match status" value="1"/>
</dbReference>
<accession>H2Y582</accession>
<keyword evidence="1" id="KW-0723">Serine/threonine-protein kinase</keyword>
<dbReference type="GeneTree" id="ENSGT00940000168878"/>
<keyword evidence="4 7" id="KW-0547">Nucleotide-binding</keyword>
<name>H2Y582_CIOSA</name>
<feature type="compositionally biased region" description="Polar residues" evidence="9">
    <location>
        <begin position="531"/>
        <end position="556"/>
    </location>
</feature>
<keyword evidence="5" id="KW-0418">Kinase</keyword>
<evidence type="ECO:0000259" key="10">
    <source>
        <dbReference type="PROSITE" id="PS50011"/>
    </source>
</evidence>
<evidence type="ECO:0000256" key="9">
    <source>
        <dbReference type="SAM" id="MobiDB-lite"/>
    </source>
</evidence>
<dbReference type="GO" id="GO:0005524">
    <property type="term" value="F:ATP binding"/>
    <property type="evidence" value="ECO:0007669"/>
    <property type="project" value="UniProtKB-UniRule"/>
</dbReference>
<dbReference type="PANTHER" id="PTHR46538:SF3">
    <property type="entry name" value="PROTEIN KINASE DOMAIN-CONTAINING PROTEIN"/>
    <property type="match status" value="1"/>
</dbReference>
<evidence type="ECO:0000256" key="4">
    <source>
        <dbReference type="ARBA" id="ARBA00022741"/>
    </source>
</evidence>
<evidence type="ECO:0000256" key="6">
    <source>
        <dbReference type="ARBA" id="ARBA00022840"/>
    </source>
</evidence>
<dbReference type="AlphaFoldDB" id="H2Y582"/>
<feature type="compositionally biased region" description="Basic and acidic residues" evidence="9">
    <location>
        <begin position="471"/>
        <end position="480"/>
    </location>
</feature>
<protein>
    <recommendedName>
        <fullName evidence="10">Protein kinase domain-containing protein</fullName>
    </recommendedName>
</protein>
<feature type="region of interest" description="Disordered" evidence="9">
    <location>
        <begin position="635"/>
        <end position="738"/>
    </location>
</feature>
<proteinExistence type="predicted"/>
<feature type="coiled-coil region" evidence="8">
    <location>
        <begin position="1167"/>
        <end position="1201"/>
    </location>
</feature>
<dbReference type="SMART" id="SM00220">
    <property type="entry name" value="S_TKc"/>
    <property type="match status" value="1"/>
</dbReference>
<dbReference type="InterPro" id="IPR051585">
    <property type="entry name" value="STE20_Ser/Thr_Kinases"/>
</dbReference>
<dbReference type="STRING" id="51511.ENSCSAVP00000000480"/>
<dbReference type="FunFam" id="1.10.510.10:FF:001298">
    <property type="entry name" value="STE20-like kinase"/>
    <property type="match status" value="1"/>
</dbReference>
<keyword evidence="3" id="KW-0808">Transferase</keyword>
<evidence type="ECO:0000256" key="1">
    <source>
        <dbReference type="ARBA" id="ARBA00022527"/>
    </source>
</evidence>
<evidence type="ECO:0000313" key="12">
    <source>
        <dbReference type="Proteomes" id="UP000007875"/>
    </source>
</evidence>
<dbReference type="InterPro" id="IPR022165">
    <property type="entry name" value="PKK"/>
</dbReference>
<dbReference type="Proteomes" id="UP000007875">
    <property type="component" value="Unassembled WGS sequence"/>
</dbReference>
<evidence type="ECO:0000256" key="7">
    <source>
        <dbReference type="PROSITE-ProRule" id="PRU10141"/>
    </source>
</evidence>
<feature type="compositionally biased region" description="Polar residues" evidence="9">
    <location>
        <begin position="458"/>
        <end position="470"/>
    </location>
</feature>
<dbReference type="Gene3D" id="1.10.510.10">
    <property type="entry name" value="Transferase(Phosphotransferase) domain 1"/>
    <property type="match status" value="1"/>
</dbReference>
<reference evidence="12" key="1">
    <citation type="submission" date="2003-08" db="EMBL/GenBank/DDBJ databases">
        <authorList>
            <person name="Birren B."/>
            <person name="Nusbaum C."/>
            <person name="Abebe A."/>
            <person name="Abouelleil A."/>
            <person name="Adekoya E."/>
            <person name="Ait-zahra M."/>
            <person name="Allen N."/>
            <person name="Allen T."/>
            <person name="An P."/>
            <person name="Anderson M."/>
            <person name="Anderson S."/>
            <person name="Arachchi H."/>
            <person name="Armbruster J."/>
            <person name="Bachantsang P."/>
            <person name="Baldwin J."/>
            <person name="Barry A."/>
            <person name="Bayul T."/>
            <person name="Blitshsteyn B."/>
            <person name="Bloom T."/>
            <person name="Blye J."/>
            <person name="Boguslavskiy L."/>
            <person name="Borowsky M."/>
            <person name="Boukhgalter B."/>
            <person name="Brunache A."/>
            <person name="Butler J."/>
            <person name="Calixte N."/>
            <person name="Calvo S."/>
            <person name="Camarata J."/>
            <person name="Campo K."/>
            <person name="Chang J."/>
            <person name="Cheshatsang Y."/>
            <person name="Citroen M."/>
            <person name="Collymore A."/>
            <person name="Considine T."/>
            <person name="Cook A."/>
            <person name="Cooke P."/>
            <person name="Corum B."/>
            <person name="Cuomo C."/>
            <person name="David R."/>
            <person name="Dawoe T."/>
            <person name="Degray S."/>
            <person name="Dodge S."/>
            <person name="Dooley K."/>
            <person name="Dorje P."/>
            <person name="Dorjee K."/>
            <person name="Dorris L."/>
            <person name="Duffey N."/>
            <person name="Dupes A."/>
            <person name="Elkins T."/>
            <person name="Engels R."/>
            <person name="Erickson J."/>
            <person name="Farina A."/>
            <person name="Faro S."/>
            <person name="Ferreira P."/>
            <person name="Fischer H."/>
            <person name="Fitzgerald M."/>
            <person name="Foley K."/>
            <person name="Gage D."/>
            <person name="Galagan J."/>
            <person name="Gearin G."/>
            <person name="Gnerre S."/>
            <person name="Gnirke A."/>
            <person name="Goyette A."/>
            <person name="Graham J."/>
            <person name="Grandbois E."/>
            <person name="Gyaltsen K."/>
            <person name="Hafez N."/>
            <person name="Hagopian D."/>
            <person name="Hagos B."/>
            <person name="Hall J."/>
            <person name="Hatcher B."/>
            <person name="Heller A."/>
            <person name="Higgins H."/>
            <person name="Honan T."/>
            <person name="Horn A."/>
            <person name="Houde N."/>
            <person name="Hughes L."/>
            <person name="Hulme W."/>
            <person name="Husby E."/>
            <person name="Iliev I."/>
            <person name="Jaffe D."/>
            <person name="Jones C."/>
            <person name="Kamal M."/>
            <person name="Kamat A."/>
            <person name="Kamvysselis M."/>
            <person name="Karlsson E."/>
            <person name="Kells C."/>
            <person name="Kieu A."/>
            <person name="Kisner P."/>
            <person name="Kodira C."/>
            <person name="Kulbokas E."/>
            <person name="Labutti K."/>
            <person name="Lama D."/>
            <person name="Landers T."/>
            <person name="Leger J."/>
            <person name="Levine S."/>
            <person name="Lewis D."/>
            <person name="Lewis T."/>
            <person name="Lindblad-toh K."/>
            <person name="Liu X."/>
            <person name="Lokyitsang T."/>
            <person name="Lokyitsang Y."/>
            <person name="Lucien O."/>
            <person name="Lui A."/>
            <person name="Ma L.J."/>
            <person name="Mabbitt R."/>
            <person name="Macdonald J."/>
            <person name="Maclean C."/>
            <person name="Major J."/>
            <person name="Manning J."/>
            <person name="Marabella R."/>
            <person name="Maru K."/>
            <person name="Matthews C."/>
            <person name="Mauceli E."/>
            <person name="Mccarthy M."/>
            <person name="Mcdonough S."/>
            <person name="Mcghee T."/>
            <person name="Meldrim J."/>
            <person name="Meneus L."/>
            <person name="Mesirov J."/>
            <person name="Mihalev A."/>
            <person name="Mihova T."/>
            <person name="Mikkelsen T."/>
            <person name="Mlenga V."/>
            <person name="Moru K."/>
            <person name="Mozes J."/>
            <person name="Mulrain L."/>
            <person name="Munson G."/>
            <person name="Naylor J."/>
            <person name="Newes C."/>
            <person name="Nguyen C."/>
            <person name="Nguyen N."/>
            <person name="Nguyen T."/>
            <person name="Nicol R."/>
            <person name="Nielsen C."/>
            <person name="Nizzari M."/>
            <person name="Norbu C."/>
            <person name="Norbu N."/>
            <person name="O'donnell P."/>
            <person name="Okoawo O."/>
            <person name="O'leary S."/>
            <person name="Omotosho B."/>
            <person name="O'neill K."/>
            <person name="Osman S."/>
            <person name="Parker S."/>
            <person name="Perrin D."/>
            <person name="Phunkhang P."/>
            <person name="Piqani B."/>
            <person name="Purcell S."/>
            <person name="Rachupka T."/>
            <person name="Ramasamy U."/>
            <person name="Rameau R."/>
            <person name="Ray V."/>
            <person name="Raymond C."/>
            <person name="Retta R."/>
            <person name="Richardson S."/>
            <person name="Rise C."/>
            <person name="Rodriguez J."/>
            <person name="Rogers J."/>
            <person name="Rogov P."/>
            <person name="Rutman M."/>
            <person name="Schupbach R."/>
            <person name="Seaman C."/>
            <person name="Settipalli S."/>
            <person name="Sharpe T."/>
            <person name="Sheridan J."/>
            <person name="Sherpa N."/>
            <person name="Shi J."/>
            <person name="Smirnov S."/>
            <person name="Smith C."/>
            <person name="Sougnez C."/>
            <person name="Spencer B."/>
            <person name="Stalker J."/>
            <person name="Stange-thomann N."/>
            <person name="Stavropoulos S."/>
            <person name="Stetson K."/>
            <person name="Stone C."/>
            <person name="Stone S."/>
            <person name="Stubbs M."/>
            <person name="Talamas J."/>
            <person name="Tchuinga P."/>
            <person name="Tenzing P."/>
            <person name="Tesfaye S."/>
            <person name="Theodore J."/>
            <person name="Thoulutsang Y."/>
            <person name="Topham K."/>
            <person name="Towey S."/>
            <person name="Tsamla T."/>
            <person name="Tsomo N."/>
            <person name="Vallee D."/>
            <person name="Vassiliev H."/>
            <person name="Venkataraman V."/>
            <person name="Vinson J."/>
            <person name="Vo A."/>
            <person name="Wade C."/>
            <person name="Wang S."/>
            <person name="Wangchuk T."/>
            <person name="Wangdi T."/>
            <person name="Whittaker C."/>
            <person name="Wilkinson J."/>
            <person name="Wu Y."/>
            <person name="Wyman D."/>
            <person name="Yadav S."/>
            <person name="Yang S."/>
            <person name="Yang X."/>
            <person name="Yeager S."/>
            <person name="Yee E."/>
            <person name="Young G."/>
            <person name="Zainoun J."/>
            <person name="Zembeck L."/>
            <person name="Zimmer A."/>
            <person name="Zody M."/>
            <person name="Lander E."/>
        </authorList>
    </citation>
    <scope>NUCLEOTIDE SEQUENCE [LARGE SCALE GENOMIC DNA]</scope>
</reference>
<feature type="binding site" evidence="7">
    <location>
        <position position="62"/>
    </location>
    <ligand>
        <name>ATP</name>
        <dbReference type="ChEBI" id="CHEBI:30616"/>
    </ligand>
</feature>
<feature type="compositionally biased region" description="Polar residues" evidence="9">
    <location>
        <begin position="389"/>
        <end position="404"/>
    </location>
</feature>
<dbReference type="InterPro" id="IPR008271">
    <property type="entry name" value="Ser/Thr_kinase_AS"/>
</dbReference>
<feature type="region of interest" description="Disordered" evidence="9">
    <location>
        <begin position="387"/>
        <end position="417"/>
    </location>
</feature>
<dbReference type="InParanoid" id="H2Y582"/>
<keyword evidence="2" id="KW-0597">Phosphoprotein</keyword>
<feature type="domain" description="Protein kinase" evidence="10">
    <location>
        <begin position="33"/>
        <end position="291"/>
    </location>
</feature>
<keyword evidence="12" id="KW-1185">Reference proteome</keyword>
<dbReference type="GO" id="GO:0004674">
    <property type="term" value="F:protein serine/threonine kinase activity"/>
    <property type="evidence" value="ECO:0007669"/>
    <property type="project" value="UniProtKB-KW"/>
</dbReference>
<dbReference type="PANTHER" id="PTHR46538">
    <property type="entry name" value="PROTEIN KINASE DOMAIN-CONTAINING PROTEIN"/>
    <property type="match status" value="1"/>
</dbReference>
<reference evidence="11" key="3">
    <citation type="submission" date="2025-09" db="UniProtKB">
        <authorList>
            <consortium name="Ensembl"/>
        </authorList>
    </citation>
    <scope>IDENTIFICATION</scope>
</reference>
<dbReference type="eggNOG" id="KOG0579">
    <property type="taxonomic scope" value="Eukaryota"/>
</dbReference>